<dbReference type="InterPro" id="IPR029058">
    <property type="entry name" value="AB_hydrolase_fold"/>
</dbReference>
<accession>A0AAW0FU00</accession>
<dbReference type="PANTHER" id="PTHR43142">
    <property type="entry name" value="CARBOXYLIC ESTER HYDROLASE"/>
    <property type="match status" value="1"/>
</dbReference>
<dbReference type="Gene3D" id="3.40.50.1820">
    <property type="entry name" value="alpha/beta hydrolase"/>
    <property type="match status" value="2"/>
</dbReference>
<reference evidence="5 6" key="1">
    <citation type="submission" date="2022-09" db="EMBL/GenBank/DDBJ databases">
        <authorList>
            <person name="Palmer J.M."/>
        </authorList>
    </citation>
    <scope>NUCLEOTIDE SEQUENCE [LARGE SCALE GENOMIC DNA]</scope>
    <source>
        <strain evidence="5 6">DSM 7382</strain>
    </source>
</reference>
<dbReference type="AlphaFoldDB" id="A0AAW0FU00"/>
<dbReference type="InterPro" id="IPR002018">
    <property type="entry name" value="CarbesteraseB"/>
</dbReference>
<comment type="caution">
    <text evidence="5">The sequence shown here is derived from an EMBL/GenBank/DDBJ whole genome shotgun (WGS) entry which is preliminary data.</text>
</comment>
<keyword evidence="2 3" id="KW-0378">Hydrolase</keyword>
<gene>
    <name evidence="5" type="ORF">QCA50_014155</name>
</gene>
<sequence length="669" mass="73707">MYKKTVGHHCLRISLNHLGPSDMRLQDKFNSIYLLLETRRPLPVTDELKYRYDIPDVRQTQNSPLLATFARHTAAKGPDPIRLLYHNDLDLGTVSEHRSVLILDKRSHSSAVSACAELSERLLDVNEAIFSQEITPVLHSETFQGTFVARQNFWIASNGKDCRAVDEDGHVSNVSCATQLPALCSQSAEDGAIPAPQNIINVTSRDLTFTGFRDVRSFRFLGIPYANKPDRFTYASEFTGSRSIIATQFESPCVQMENPSSSEDCLFLNIYTPILPQGTIPKSYLKPVMFWIHGDGKTNGNFGLADQVLALDWVHEHIAAFGGDPDRITVFGESAGAASVRALMASPKAIGKFVAAISMSNLAGLNFASPYSSYLTIPQEVAHVVNPILNETGCTTASDQLACLRAFDAHELVALPDQASSLVVDGTFITSDQLPLSGSNPIANVHTMMGIMRDDGLPFIPVPTSGNLTQALVDAKASSKQPSDSDPVTNVFNVTTRVATDVEFRCLDQATAFSMVKHNLVKRATNRLLSTLTPLDAKHPSTTIILLEIPDKEYFKCHGGETFYAFGTLTSTTGRPYRDDKDLPFMQQTVDIWTSFAHTHNPNPDPAFLIAKGFPDNAAQFKAMSKWEPVTIENVNGKPLRQLQSPSFMTEFREKEQCEFLGFPLAFYG</sequence>
<dbReference type="PROSITE" id="PS00941">
    <property type="entry name" value="CARBOXYLESTERASE_B_2"/>
    <property type="match status" value="1"/>
</dbReference>
<evidence type="ECO:0000313" key="5">
    <source>
        <dbReference type="EMBL" id="KAK7682772.1"/>
    </source>
</evidence>
<dbReference type="PROSITE" id="PS00122">
    <property type="entry name" value="CARBOXYLESTERASE_B_1"/>
    <property type="match status" value="1"/>
</dbReference>
<dbReference type="EMBL" id="JASBNA010000034">
    <property type="protein sequence ID" value="KAK7682772.1"/>
    <property type="molecule type" value="Genomic_DNA"/>
</dbReference>
<dbReference type="PANTHER" id="PTHR43142:SF3">
    <property type="entry name" value="PUTATIVE (AFU_ORTHOLOGUE AFUA_3G09070)-RELATED"/>
    <property type="match status" value="1"/>
</dbReference>
<dbReference type="Proteomes" id="UP001385951">
    <property type="component" value="Unassembled WGS sequence"/>
</dbReference>
<feature type="domain" description="Carboxylesterase type B" evidence="4">
    <location>
        <begin position="294"/>
        <end position="660"/>
    </location>
</feature>
<evidence type="ECO:0000259" key="4">
    <source>
        <dbReference type="Pfam" id="PF00135"/>
    </source>
</evidence>
<keyword evidence="6" id="KW-1185">Reference proteome</keyword>
<dbReference type="EC" id="3.1.1.-" evidence="3"/>
<dbReference type="SUPFAM" id="SSF53474">
    <property type="entry name" value="alpha/beta-Hydrolases"/>
    <property type="match status" value="1"/>
</dbReference>
<dbReference type="InterPro" id="IPR019819">
    <property type="entry name" value="Carboxylesterase_B_CS"/>
</dbReference>
<organism evidence="5 6">
    <name type="scientific">Cerrena zonata</name>
    <dbReference type="NCBI Taxonomy" id="2478898"/>
    <lineage>
        <taxon>Eukaryota</taxon>
        <taxon>Fungi</taxon>
        <taxon>Dikarya</taxon>
        <taxon>Basidiomycota</taxon>
        <taxon>Agaricomycotina</taxon>
        <taxon>Agaricomycetes</taxon>
        <taxon>Polyporales</taxon>
        <taxon>Cerrenaceae</taxon>
        <taxon>Cerrena</taxon>
    </lineage>
</organism>
<dbReference type="Pfam" id="PF00135">
    <property type="entry name" value="COesterase"/>
    <property type="match status" value="1"/>
</dbReference>
<protein>
    <recommendedName>
        <fullName evidence="3">Carboxylic ester hydrolase</fullName>
        <ecNumber evidence="3">3.1.1.-</ecNumber>
    </recommendedName>
</protein>
<evidence type="ECO:0000256" key="1">
    <source>
        <dbReference type="ARBA" id="ARBA00005964"/>
    </source>
</evidence>
<dbReference type="InterPro" id="IPR019826">
    <property type="entry name" value="Carboxylesterase_B_AS"/>
</dbReference>
<evidence type="ECO:0000313" key="6">
    <source>
        <dbReference type="Proteomes" id="UP001385951"/>
    </source>
</evidence>
<evidence type="ECO:0000256" key="2">
    <source>
        <dbReference type="ARBA" id="ARBA00022801"/>
    </source>
</evidence>
<comment type="similarity">
    <text evidence="1 3">Belongs to the type-B carboxylesterase/lipase family.</text>
</comment>
<proteinExistence type="inferred from homology"/>
<dbReference type="GO" id="GO:0016787">
    <property type="term" value="F:hydrolase activity"/>
    <property type="evidence" value="ECO:0007669"/>
    <property type="project" value="UniProtKB-KW"/>
</dbReference>
<evidence type="ECO:0000256" key="3">
    <source>
        <dbReference type="RuleBase" id="RU361235"/>
    </source>
</evidence>
<name>A0AAW0FU00_9APHY</name>